<evidence type="ECO:0000313" key="17">
    <source>
        <dbReference type="EMBL" id="BAK12177.1"/>
    </source>
</evidence>
<dbReference type="NCBIfam" id="NF006960">
    <property type="entry name" value="PRK09437.1"/>
    <property type="match status" value="1"/>
</dbReference>
<protein>
    <recommendedName>
        <fullName evidence="3">thioredoxin-dependent peroxiredoxin</fullName>
        <ecNumber evidence="3">1.11.1.24</ecNumber>
    </recommendedName>
    <alternativeName>
        <fullName evidence="11">Bacterioferritin comigratory protein</fullName>
    </alternativeName>
    <alternativeName>
        <fullName evidence="9">Thioredoxin peroxidase</fullName>
    </alternativeName>
    <alternativeName>
        <fullName evidence="12">Thioredoxin-dependent peroxiredoxin Bcp</fullName>
    </alternativeName>
</protein>
<evidence type="ECO:0000256" key="15">
    <source>
        <dbReference type="SAM" id="MobiDB-lite"/>
    </source>
</evidence>
<feature type="region of interest" description="Disordered" evidence="15">
    <location>
        <begin position="1"/>
        <end position="24"/>
    </location>
</feature>
<evidence type="ECO:0000256" key="4">
    <source>
        <dbReference type="ARBA" id="ARBA00022559"/>
    </source>
</evidence>
<dbReference type="FunFam" id="3.40.30.10:FF:000007">
    <property type="entry name" value="Thioredoxin-dependent thiol peroxidase"/>
    <property type="match status" value="1"/>
</dbReference>
<evidence type="ECO:0000256" key="7">
    <source>
        <dbReference type="ARBA" id="ARBA00023157"/>
    </source>
</evidence>
<evidence type="ECO:0000256" key="13">
    <source>
        <dbReference type="ARBA" id="ARBA00049091"/>
    </source>
</evidence>
<dbReference type="SUPFAM" id="SSF52833">
    <property type="entry name" value="Thioredoxin-like"/>
    <property type="match status" value="1"/>
</dbReference>
<dbReference type="PANTHER" id="PTHR42801:SF4">
    <property type="entry name" value="AHPC_TSA FAMILY PROTEIN"/>
    <property type="match status" value="1"/>
</dbReference>
<dbReference type="GO" id="GO:0045454">
    <property type="term" value="P:cell redox homeostasis"/>
    <property type="evidence" value="ECO:0007669"/>
    <property type="project" value="TreeGrafter"/>
</dbReference>
<dbReference type="InterPro" id="IPR000866">
    <property type="entry name" value="AhpC/TSA"/>
</dbReference>
<keyword evidence="6" id="KW-0560">Oxidoreductase</keyword>
<dbReference type="InterPro" id="IPR024706">
    <property type="entry name" value="Peroxiredoxin_AhpC-typ"/>
</dbReference>
<dbReference type="GO" id="GO:0005737">
    <property type="term" value="C:cytoplasm"/>
    <property type="evidence" value="ECO:0007669"/>
    <property type="project" value="TreeGrafter"/>
</dbReference>
<dbReference type="InterPro" id="IPR050924">
    <property type="entry name" value="Peroxiredoxin_BCP/PrxQ"/>
</dbReference>
<dbReference type="Gene3D" id="3.40.30.10">
    <property type="entry name" value="Glutaredoxin"/>
    <property type="match status" value="1"/>
</dbReference>
<dbReference type="KEGG" id="paj:PAJ_2097"/>
<dbReference type="CDD" id="cd03017">
    <property type="entry name" value="PRX_BCP"/>
    <property type="match status" value="1"/>
</dbReference>
<evidence type="ECO:0000256" key="8">
    <source>
        <dbReference type="ARBA" id="ARBA00023284"/>
    </source>
</evidence>
<feature type="active site" description="Cysteine sulfenic acid (-SOH) intermediate; for peroxidase activity" evidence="14">
    <location>
        <position position="54"/>
    </location>
</feature>
<dbReference type="InterPro" id="IPR036249">
    <property type="entry name" value="Thioredoxin-like_sf"/>
</dbReference>
<evidence type="ECO:0000256" key="14">
    <source>
        <dbReference type="PIRSR" id="PIRSR000239-1"/>
    </source>
</evidence>
<gene>
    <name evidence="17" type="primary">bcp</name>
    <name evidence="17" type="ordered locus">PAJ_2097</name>
</gene>
<dbReference type="AlphaFoldDB" id="A0A0H3L2U2"/>
<name>A0A0H3L2U2_PANAA</name>
<comment type="function">
    <text evidence="1">Thiol-specific peroxidase that catalyzes the reduction of hydrogen peroxide and organic hydroperoxides to water and alcohols, respectively. Plays a role in cell protection against oxidative stress by detoxifying peroxides and as sensor of hydrogen peroxide-mediated signaling events.</text>
</comment>
<evidence type="ECO:0000313" key="18">
    <source>
        <dbReference type="Proteomes" id="UP000006690"/>
    </source>
</evidence>
<evidence type="ECO:0000256" key="1">
    <source>
        <dbReference type="ARBA" id="ARBA00003330"/>
    </source>
</evidence>
<evidence type="ECO:0000256" key="10">
    <source>
        <dbReference type="ARBA" id="ARBA00038489"/>
    </source>
</evidence>
<evidence type="ECO:0000256" key="5">
    <source>
        <dbReference type="ARBA" id="ARBA00022862"/>
    </source>
</evidence>
<dbReference type="GO" id="GO:0008379">
    <property type="term" value="F:thioredoxin peroxidase activity"/>
    <property type="evidence" value="ECO:0007669"/>
    <property type="project" value="TreeGrafter"/>
</dbReference>
<proteinExistence type="inferred from homology"/>
<keyword evidence="5" id="KW-0049">Antioxidant</keyword>
<organism evidence="17 18">
    <name type="scientific">Pantoea ananatis (strain AJ13355)</name>
    <dbReference type="NCBI Taxonomy" id="932677"/>
    <lineage>
        <taxon>Bacteria</taxon>
        <taxon>Pseudomonadati</taxon>
        <taxon>Pseudomonadota</taxon>
        <taxon>Gammaproteobacteria</taxon>
        <taxon>Enterobacterales</taxon>
        <taxon>Erwiniaceae</taxon>
        <taxon>Pantoea</taxon>
    </lineage>
</organism>
<reference evidence="18" key="1">
    <citation type="journal article" date="2012" name="Appl. Microbiol. Biotechnol.">
        <title>The complete genome sequence of Pantoea ananatis AJ13355, an organism with great biotechnological potential.</title>
        <authorList>
            <person name="Hara Y."/>
            <person name="Kadotani N."/>
            <person name="Izui H."/>
            <person name="Katashkina J.I."/>
            <person name="Kuvaeva T.M."/>
            <person name="Andreeva I.G."/>
            <person name="Golubeva L.I."/>
            <person name="Malko D.B."/>
            <person name="Makeev V.J."/>
            <person name="Mashko S.V."/>
            <person name="Kozlov Y.I."/>
        </authorList>
    </citation>
    <scope>NUCLEOTIDE SEQUENCE [LARGE SCALE GENOMIC DNA]</scope>
    <source>
        <strain evidence="18">AJ13355</strain>
    </source>
</reference>
<dbReference type="eggNOG" id="COG1225">
    <property type="taxonomic scope" value="Bacteria"/>
</dbReference>
<keyword evidence="8" id="KW-0676">Redox-active center</keyword>
<accession>A0A0H3L2U2</accession>
<evidence type="ECO:0000256" key="2">
    <source>
        <dbReference type="ARBA" id="ARBA00011245"/>
    </source>
</evidence>
<dbReference type="PANTHER" id="PTHR42801">
    <property type="entry name" value="THIOREDOXIN-DEPENDENT PEROXIDE REDUCTASE"/>
    <property type="match status" value="1"/>
</dbReference>
<keyword evidence="7" id="KW-1015">Disulfide bond</keyword>
<dbReference type="PROSITE" id="PS51352">
    <property type="entry name" value="THIOREDOXIN_2"/>
    <property type="match status" value="1"/>
</dbReference>
<dbReference type="PIRSF" id="PIRSF000239">
    <property type="entry name" value="AHPC"/>
    <property type="match status" value="1"/>
</dbReference>
<evidence type="ECO:0000259" key="16">
    <source>
        <dbReference type="PROSITE" id="PS51352"/>
    </source>
</evidence>
<dbReference type="Proteomes" id="UP000006690">
    <property type="component" value="Chromosome"/>
</dbReference>
<evidence type="ECO:0000256" key="11">
    <source>
        <dbReference type="ARBA" id="ARBA00041373"/>
    </source>
</evidence>
<dbReference type="GO" id="GO:0034599">
    <property type="term" value="P:cellular response to oxidative stress"/>
    <property type="evidence" value="ECO:0007669"/>
    <property type="project" value="TreeGrafter"/>
</dbReference>
<evidence type="ECO:0000256" key="9">
    <source>
        <dbReference type="ARBA" id="ARBA00032824"/>
    </source>
</evidence>
<dbReference type="EMBL" id="AP012032">
    <property type="protein sequence ID" value="BAK12177.1"/>
    <property type="molecule type" value="Genomic_DNA"/>
</dbReference>
<dbReference type="PATRIC" id="fig|932677.3.peg.2432"/>
<dbReference type="HOGENOM" id="CLU_042529_14_1_6"/>
<dbReference type="EC" id="1.11.1.24" evidence="3"/>
<comment type="catalytic activity">
    <reaction evidence="13">
        <text>a hydroperoxide + [thioredoxin]-dithiol = an alcohol + [thioredoxin]-disulfide + H2O</text>
        <dbReference type="Rhea" id="RHEA:62620"/>
        <dbReference type="Rhea" id="RHEA-COMP:10698"/>
        <dbReference type="Rhea" id="RHEA-COMP:10700"/>
        <dbReference type="ChEBI" id="CHEBI:15377"/>
        <dbReference type="ChEBI" id="CHEBI:29950"/>
        <dbReference type="ChEBI" id="CHEBI:30879"/>
        <dbReference type="ChEBI" id="CHEBI:35924"/>
        <dbReference type="ChEBI" id="CHEBI:50058"/>
        <dbReference type="EC" id="1.11.1.24"/>
    </reaction>
</comment>
<feature type="domain" description="Thioredoxin" evidence="16">
    <location>
        <begin position="12"/>
        <end position="163"/>
    </location>
</feature>
<evidence type="ECO:0000256" key="12">
    <source>
        <dbReference type="ARBA" id="ARBA00042639"/>
    </source>
</evidence>
<evidence type="ECO:0000256" key="3">
    <source>
        <dbReference type="ARBA" id="ARBA00013017"/>
    </source>
</evidence>
<comment type="subunit">
    <text evidence="2">Monomer.</text>
</comment>
<sequence>MNSKWRDVMNPLKAGDTAPKFSLPDQDGEQVNLADFQGQRVLVYFYPKAMTPGCTVQACGLRDNMDELKKAGVEVLGISTDKPEKLSRFAEKELLNFTLLSDQEHQVCEQFGVWGEKTFMGKTYDGIHRISFLVDANGKIEKVFDDFKTSNHHDIVMDYLKSA</sequence>
<keyword evidence="4" id="KW-0575">Peroxidase</keyword>
<dbReference type="Pfam" id="PF00578">
    <property type="entry name" value="AhpC-TSA"/>
    <property type="match status" value="1"/>
</dbReference>
<comment type="similarity">
    <text evidence="10">Belongs to the peroxiredoxin family. BCP/PrxQ subfamily.</text>
</comment>
<dbReference type="InterPro" id="IPR013766">
    <property type="entry name" value="Thioredoxin_domain"/>
</dbReference>
<evidence type="ECO:0000256" key="6">
    <source>
        <dbReference type="ARBA" id="ARBA00023002"/>
    </source>
</evidence>